<comment type="cofactor">
    <cofactor evidence="6">
        <name>Zn(2+)</name>
        <dbReference type="ChEBI" id="CHEBI:29105"/>
    </cofactor>
    <text evidence="6">Binds 1 zinc ion per subunit.</text>
</comment>
<evidence type="ECO:0000256" key="2">
    <source>
        <dbReference type="ARBA" id="ARBA00022723"/>
    </source>
</evidence>
<dbReference type="EMBL" id="JBHSPX010000008">
    <property type="protein sequence ID" value="MFC6066515.1"/>
    <property type="molecule type" value="Genomic_DNA"/>
</dbReference>
<keyword evidence="3 6" id="KW-0378">Hydrolase</keyword>
<evidence type="ECO:0000313" key="9">
    <source>
        <dbReference type="EMBL" id="MFC6066515.1"/>
    </source>
</evidence>
<name>A0ABW1MT11_9ACTN</name>
<dbReference type="PANTHER" id="PTHR34978">
    <property type="entry name" value="POSSIBLE SENSOR-TRANSDUCER PROTEIN BLAR"/>
    <property type="match status" value="1"/>
</dbReference>
<dbReference type="CDD" id="cd07326">
    <property type="entry name" value="M56_BlaR1_MecR1_like"/>
    <property type="match status" value="1"/>
</dbReference>
<keyword evidence="10" id="KW-1185">Reference proteome</keyword>
<evidence type="ECO:0000256" key="3">
    <source>
        <dbReference type="ARBA" id="ARBA00022801"/>
    </source>
</evidence>
<evidence type="ECO:0000313" key="10">
    <source>
        <dbReference type="Proteomes" id="UP001596139"/>
    </source>
</evidence>
<evidence type="ECO:0000256" key="5">
    <source>
        <dbReference type="ARBA" id="ARBA00023049"/>
    </source>
</evidence>
<keyword evidence="4 6" id="KW-0862">Zinc</keyword>
<feature type="domain" description="Peptidase M48" evidence="8">
    <location>
        <begin position="117"/>
        <end position="195"/>
    </location>
</feature>
<reference evidence="10" key="1">
    <citation type="journal article" date="2019" name="Int. J. Syst. Evol. Microbiol.">
        <title>The Global Catalogue of Microorganisms (GCM) 10K type strain sequencing project: providing services to taxonomists for standard genome sequencing and annotation.</title>
        <authorList>
            <consortium name="The Broad Institute Genomics Platform"/>
            <consortium name="The Broad Institute Genome Sequencing Center for Infectious Disease"/>
            <person name="Wu L."/>
            <person name="Ma J."/>
        </authorList>
    </citation>
    <scope>NUCLEOTIDE SEQUENCE [LARGE SCALE GENOMIC DNA]</scope>
    <source>
        <strain evidence="10">CGMCC 1.15180</strain>
    </source>
</reference>
<keyword evidence="7" id="KW-0812">Transmembrane</keyword>
<keyword evidence="7" id="KW-0472">Membrane</keyword>
<keyword evidence="7" id="KW-1133">Transmembrane helix</keyword>
<sequence>MFHHLVLPLGIALGSALLAPGLLARARWAPHAPRLAIAGWLTLAVLMTAAVGLGLAQLLLPLAGAHDTMALIVACTTAEDDAAQPNGRLYLLLGASLAAAALWPVQALAREHRRTRRARMRHADLLRLVGRRSAPLGAVVIEHAVPTVYCLPGRSPQIVVSSGAVRTLSRRQLDVALAHERAHLRGRHHWLSAAAHAFGTSFRWLPLGRHLRREVPLLLEMAADDRALRHGSRQALAAALYEMAAGQVDRGTLSLSGSSTVVRVRRLLTTERPRRAAAHGALTMLAYCLAAVPLLVTCCAL</sequence>
<dbReference type="PANTHER" id="PTHR34978:SF3">
    <property type="entry name" value="SLR0241 PROTEIN"/>
    <property type="match status" value="1"/>
</dbReference>
<evidence type="ECO:0000256" key="1">
    <source>
        <dbReference type="ARBA" id="ARBA00022670"/>
    </source>
</evidence>
<comment type="caution">
    <text evidence="9">The sequence shown here is derived from an EMBL/GenBank/DDBJ whole genome shotgun (WGS) entry which is preliminary data.</text>
</comment>
<protein>
    <submittedName>
        <fullName evidence="9">M56 family metallopeptidase</fullName>
    </submittedName>
</protein>
<comment type="similarity">
    <text evidence="6">Belongs to the peptidase M48 family.</text>
</comment>
<accession>A0ABW1MT11</accession>
<keyword evidence="2" id="KW-0479">Metal-binding</keyword>
<feature type="transmembrane region" description="Helical" evidence="7">
    <location>
        <begin position="276"/>
        <end position="296"/>
    </location>
</feature>
<organism evidence="9 10">
    <name type="scientific">Streptomyces ochraceiscleroticus</name>
    <dbReference type="NCBI Taxonomy" id="47761"/>
    <lineage>
        <taxon>Bacteria</taxon>
        <taxon>Bacillati</taxon>
        <taxon>Actinomycetota</taxon>
        <taxon>Actinomycetes</taxon>
        <taxon>Kitasatosporales</taxon>
        <taxon>Streptomycetaceae</taxon>
        <taxon>Streptomyces</taxon>
    </lineage>
</organism>
<evidence type="ECO:0000256" key="6">
    <source>
        <dbReference type="RuleBase" id="RU003983"/>
    </source>
</evidence>
<feature type="transmembrane region" description="Helical" evidence="7">
    <location>
        <begin position="6"/>
        <end position="23"/>
    </location>
</feature>
<feature type="transmembrane region" description="Helical" evidence="7">
    <location>
        <begin position="89"/>
        <end position="109"/>
    </location>
</feature>
<dbReference type="Gene3D" id="3.30.2010.10">
    <property type="entry name" value="Metalloproteases ('zincins'), catalytic domain"/>
    <property type="match status" value="1"/>
</dbReference>
<evidence type="ECO:0000256" key="4">
    <source>
        <dbReference type="ARBA" id="ARBA00022833"/>
    </source>
</evidence>
<proteinExistence type="inferred from homology"/>
<dbReference type="Proteomes" id="UP001596139">
    <property type="component" value="Unassembled WGS sequence"/>
</dbReference>
<dbReference type="InterPro" id="IPR052173">
    <property type="entry name" value="Beta-lactam_resp_regulator"/>
</dbReference>
<dbReference type="InterPro" id="IPR001915">
    <property type="entry name" value="Peptidase_M48"/>
</dbReference>
<keyword evidence="1 6" id="KW-0645">Protease</keyword>
<keyword evidence="5 6" id="KW-0482">Metalloprotease</keyword>
<evidence type="ECO:0000259" key="8">
    <source>
        <dbReference type="Pfam" id="PF01435"/>
    </source>
</evidence>
<dbReference type="RefSeq" id="WP_051862827.1">
    <property type="nucleotide sequence ID" value="NZ_JBHSPX010000008.1"/>
</dbReference>
<feature type="transmembrane region" description="Helical" evidence="7">
    <location>
        <begin position="35"/>
        <end position="60"/>
    </location>
</feature>
<dbReference type="Pfam" id="PF01435">
    <property type="entry name" value="Peptidase_M48"/>
    <property type="match status" value="1"/>
</dbReference>
<gene>
    <name evidence="9" type="ORF">ACFP4F_28765</name>
</gene>
<evidence type="ECO:0000256" key="7">
    <source>
        <dbReference type="SAM" id="Phobius"/>
    </source>
</evidence>